<evidence type="ECO:0000313" key="1">
    <source>
        <dbReference type="EMBL" id="KAK4268757.1"/>
    </source>
</evidence>
<dbReference type="AlphaFoldDB" id="A0AAE1JHG7"/>
<comment type="caution">
    <text evidence="1">The sequence shown here is derived from an EMBL/GenBank/DDBJ whole genome shotgun (WGS) entry which is preliminary data.</text>
</comment>
<name>A0AAE1JHG7_9FABA</name>
<protein>
    <submittedName>
        <fullName evidence="1">Uncharacterized protein</fullName>
    </submittedName>
</protein>
<keyword evidence="2" id="KW-1185">Reference proteome</keyword>
<accession>A0AAE1JHG7</accession>
<sequence>MMRTWGRLRAKVLLWGTLNWPKAMAALWICFLCIRRFLFIFSSYGSSSVIGQLRAFCQINVSRNWF</sequence>
<proteinExistence type="predicted"/>
<evidence type="ECO:0000313" key="2">
    <source>
        <dbReference type="Proteomes" id="UP001293593"/>
    </source>
</evidence>
<organism evidence="1 2">
    <name type="scientific">Acacia crassicarpa</name>
    <name type="common">northern wattle</name>
    <dbReference type="NCBI Taxonomy" id="499986"/>
    <lineage>
        <taxon>Eukaryota</taxon>
        <taxon>Viridiplantae</taxon>
        <taxon>Streptophyta</taxon>
        <taxon>Embryophyta</taxon>
        <taxon>Tracheophyta</taxon>
        <taxon>Spermatophyta</taxon>
        <taxon>Magnoliopsida</taxon>
        <taxon>eudicotyledons</taxon>
        <taxon>Gunneridae</taxon>
        <taxon>Pentapetalae</taxon>
        <taxon>rosids</taxon>
        <taxon>fabids</taxon>
        <taxon>Fabales</taxon>
        <taxon>Fabaceae</taxon>
        <taxon>Caesalpinioideae</taxon>
        <taxon>mimosoid clade</taxon>
        <taxon>Acacieae</taxon>
        <taxon>Acacia</taxon>
    </lineage>
</organism>
<dbReference type="EMBL" id="JAWXYG010000007">
    <property type="protein sequence ID" value="KAK4268757.1"/>
    <property type="molecule type" value="Genomic_DNA"/>
</dbReference>
<gene>
    <name evidence="1" type="ORF">QN277_025365</name>
</gene>
<dbReference type="Proteomes" id="UP001293593">
    <property type="component" value="Unassembled WGS sequence"/>
</dbReference>
<reference evidence="1" key="1">
    <citation type="submission" date="2023-10" db="EMBL/GenBank/DDBJ databases">
        <title>Chromosome-level genome of the transformable northern wattle, Acacia crassicarpa.</title>
        <authorList>
            <person name="Massaro I."/>
            <person name="Sinha N.R."/>
            <person name="Poethig S."/>
            <person name="Leichty A.R."/>
        </authorList>
    </citation>
    <scope>NUCLEOTIDE SEQUENCE</scope>
    <source>
        <strain evidence="1">Acra3RX</strain>
        <tissue evidence="1">Leaf</tissue>
    </source>
</reference>